<feature type="binding site" evidence="6">
    <location>
        <position position="100"/>
    </location>
    <ligand>
        <name>Mg(2+)</name>
        <dbReference type="ChEBI" id="CHEBI:18420"/>
        <label>1</label>
    </ligand>
</feature>
<dbReference type="CDD" id="cd01638">
    <property type="entry name" value="CysQ"/>
    <property type="match status" value="1"/>
</dbReference>
<evidence type="ECO:0000256" key="6">
    <source>
        <dbReference type="HAMAP-Rule" id="MF_02095"/>
    </source>
</evidence>
<accession>A0A1M5IJN8</accession>
<dbReference type="Proteomes" id="UP000189796">
    <property type="component" value="Chromosome I"/>
</dbReference>
<dbReference type="PRINTS" id="PR00377">
    <property type="entry name" value="IMPHPHTASES"/>
</dbReference>
<gene>
    <name evidence="6" type="primary">cysQ</name>
    <name evidence="8" type="ORF">SAMN05443248_1010</name>
</gene>
<keyword evidence="6 7" id="KW-0460">Magnesium</keyword>
<feature type="binding site" evidence="7">
    <location>
        <position position="228"/>
    </location>
    <ligand>
        <name>Mg(2+)</name>
        <dbReference type="ChEBI" id="CHEBI:18420"/>
        <label>1</label>
        <note>catalytic</note>
    </ligand>
</feature>
<dbReference type="EMBL" id="LT670817">
    <property type="protein sequence ID" value="SHG28497.1"/>
    <property type="molecule type" value="Genomic_DNA"/>
</dbReference>
<dbReference type="GO" id="GO:0005886">
    <property type="term" value="C:plasma membrane"/>
    <property type="evidence" value="ECO:0007669"/>
    <property type="project" value="UniProtKB-SubCell"/>
</dbReference>
<comment type="catalytic activity">
    <reaction evidence="6">
        <text>adenosine 3',5'-bisphosphate + H2O = AMP + phosphate</text>
        <dbReference type="Rhea" id="RHEA:10040"/>
        <dbReference type="ChEBI" id="CHEBI:15377"/>
        <dbReference type="ChEBI" id="CHEBI:43474"/>
        <dbReference type="ChEBI" id="CHEBI:58343"/>
        <dbReference type="ChEBI" id="CHEBI:456215"/>
        <dbReference type="EC" id="3.1.3.7"/>
    </reaction>
</comment>
<dbReference type="InterPro" id="IPR050725">
    <property type="entry name" value="CysQ/Inositol_MonoPase"/>
</dbReference>
<evidence type="ECO:0000256" key="4">
    <source>
        <dbReference type="ARBA" id="ARBA00022801"/>
    </source>
</evidence>
<evidence type="ECO:0000256" key="5">
    <source>
        <dbReference type="ARBA" id="ARBA00023136"/>
    </source>
</evidence>
<proteinExistence type="inferred from homology"/>
<keyword evidence="3 6" id="KW-0997">Cell inner membrane</keyword>
<dbReference type="HAMAP" id="MF_02095">
    <property type="entry name" value="CysQ"/>
    <property type="match status" value="1"/>
</dbReference>
<dbReference type="PANTHER" id="PTHR43028">
    <property type="entry name" value="3'(2'),5'-BISPHOSPHATE NUCLEOTIDASE 1"/>
    <property type="match status" value="1"/>
</dbReference>
<comment type="similarity">
    <text evidence="1 6">Belongs to the inositol monophosphatase superfamily. CysQ family.</text>
</comment>
<feature type="binding site" evidence="6">
    <location>
        <position position="101"/>
    </location>
    <ligand>
        <name>Mg(2+)</name>
        <dbReference type="ChEBI" id="CHEBI:18420"/>
        <label>2</label>
    </ligand>
</feature>
<dbReference type="OrthoDB" id="9785695at2"/>
<dbReference type="InterPro" id="IPR000760">
    <property type="entry name" value="Inositol_monophosphatase-like"/>
</dbReference>
<feature type="binding site" evidence="7">
    <location>
        <position position="80"/>
    </location>
    <ligand>
        <name>Mg(2+)</name>
        <dbReference type="ChEBI" id="CHEBI:18420"/>
        <label>1</label>
        <note>catalytic</note>
    </ligand>
</feature>
<feature type="binding site" evidence="7">
    <location>
        <position position="98"/>
    </location>
    <ligand>
        <name>Mg(2+)</name>
        <dbReference type="ChEBI" id="CHEBI:18420"/>
        <label>1</label>
        <note>catalytic</note>
    </ligand>
</feature>
<evidence type="ECO:0000313" key="8">
    <source>
        <dbReference type="EMBL" id="SHG28497.1"/>
    </source>
</evidence>
<feature type="binding site" evidence="7">
    <location>
        <position position="101"/>
    </location>
    <ligand>
        <name>Mg(2+)</name>
        <dbReference type="ChEBI" id="CHEBI:18420"/>
        <label>1</label>
        <note>catalytic</note>
    </ligand>
</feature>
<dbReference type="GO" id="GO:0000103">
    <property type="term" value="P:sulfate assimilation"/>
    <property type="evidence" value="ECO:0007669"/>
    <property type="project" value="TreeGrafter"/>
</dbReference>
<protein>
    <recommendedName>
        <fullName evidence="6">3'(2'),5'-bisphosphate nucleotidase CysQ</fullName>
        <ecNumber evidence="6">3.1.3.7</ecNumber>
    </recommendedName>
    <alternativeName>
        <fullName evidence="6">3'(2'),5-bisphosphonucleoside 3'(2')-phosphohydrolase</fullName>
    </alternativeName>
    <alternativeName>
        <fullName evidence="6">3'-phosphoadenosine 5'-phosphate phosphatase</fullName>
        <shortName evidence="6">PAP phosphatase</shortName>
    </alternativeName>
</protein>
<dbReference type="EC" id="3.1.3.7" evidence="6"/>
<evidence type="ECO:0000313" key="9">
    <source>
        <dbReference type="Proteomes" id="UP000189796"/>
    </source>
</evidence>
<dbReference type="GO" id="GO:0046854">
    <property type="term" value="P:phosphatidylinositol phosphate biosynthetic process"/>
    <property type="evidence" value="ECO:0007669"/>
    <property type="project" value="InterPro"/>
</dbReference>
<dbReference type="AlphaFoldDB" id="A0A1M5IJN8"/>
<evidence type="ECO:0000256" key="1">
    <source>
        <dbReference type="ARBA" id="ARBA00005289"/>
    </source>
</evidence>
<feature type="binding site" evidence="6">
    <location>
        <position position="80"/>
    </location>
    <ligand>
        <name>Mg(2+)</name>
        <dbReference type="ChEBI" id="CHEBI:18420"/>
        <label>1</label>
    </ligand>
</feature>
<name>A0A1M5IJN8_9BRAD</name>
<dbReference type="Gene3D" id="3.40.190.80">
    <property type="match status" value="1"/>
</dbReference>
<keyword evidence="5 6" id="KW-0472">Membrane</keyword>
<keyword evidence="4 6" id="KW-0378">Hydrolase</keyword>
<reference evidence="8 9" key="1">
    <citation type="submission" date="2016-11" db="EMBL/GenBank/DDBJ databases">
        <authorList>
            <person name="Jaros S."/>
            <person name="Januszkiewicz K."/>
            <person name="Wedrychowicz H."/>
        </authorList>
    </citation>
    <scope>NUCLEOTIDE SEQUENCE [LARGE SCALE GENOMIC DNA]</scope>
    <source>
        <strain evidence="8 9">GAS138</strain>
    </source>
</reference>
<evidence type="ECO:0000256" key="3">
    <source>
        <dbReference type="ARBA" id="ARBA00022519"/>
    </source>
</evidence>
<dbReference type="Gene3D" id="3.30.540.10">
    <property type="entry name" value="Fructose-1,6-Bisphosphatase, subunit A, domain 1"/>
    <property type="match status" value="1"/>
</dbReference>
<keyword evidence="2 6" id="KW-1003">Cell membrane</keyword>
<feature type="binding site" evidence="6">
    <location>
        <position position="228"/>
    </location>
    <ligand>
        <name>substrate</name>
    </ligand>
</feature>
<feature type="binding site" evidence="6">
    <location>
        <position position="80"/>
    </location>
    <ligand>
        <name>substrate</name>
    </ligand>
</feature>
<dbReference type="RefSeq" id="WP_079600255.1">
    <property type="nucleotide sequence ID" value="NZ_LT670817.1"/>
</dbReference>
<dbReference type="PANTHER" id="PTHR43028:SF5">
    <property type="entry name" value="3'(2'),5'-BISPHOSPHATE NUCLEOTIDASE 1"/>
    <property type="match status" value="1"/>
</dbReference>
<comment type="cofactor">
    <cofactor evidence="6 7">
        <name>Mg(2+)</name>
        <dbReference type="ChEBI" id="CHEBI:18420"/>
    </cofactor>
</comment>
<feature type="binding site" evidence="6">
    <location>
        <position position="98"/>
    </location>
    <ligand>
        <name>Mg(2+)</name>
        <dbReference type="ChEBI" id="CHEBI:18420"/>
        <label>2</label>
    </ligand>
</feature>
<feature type="binding site" evidence="6">
    <location>
        <position position="98"/>
    </location>
    <ligand>
        <name>Mg(2+)</name>
        <dbReference type="ChEBI" id="CHEBI:18420"/>
        <label>1</label>
    </ligand>
</feature>
<dbReference type="InterPro" id="IPR006240">
    <property type="entry name" value="CysQ"/>
</dbReference>
<dbReference type="GO" id="GO:0050427">
    <property type="term" value="P:3'-phosphoadenosine 5'-phosphosulfate metabolic process"/>
    <property type="evidence" value="ECO:0007669"/>
    <property type="project" value="TreeGrafter"/>
</dbReference>
<dbReference type="SUPFAM" id="SSF56655">
    <property type="entry name" value="Carbohydrate phosphatase"/>
    <property type="match status" value="1"/>
</dbReference>
<organism evidence="8 9">
    <name type="scientific">Bradyrhizobium erythrophlei</name>
    <dbReference type="NCBI Taxonomy" id="1437360"/>
    <lineage>
        <taxon>Bacteria</taxon>
        <taxon>Pseudomonadati</taxon>
        <taxon>Pseudomonadota</taxon>
        <taxon>Alphaproteobacteria</taxon>
        <taxon>Hyphomicrobiales</taxon>
        <taxon>Nitrobacteraceae</taxon>
        <taxon>Bradyrhizobium</taxon>
    </lineage>
</organism>
<feature type="binding site" evidence="6">
    <location>
        <position position="228"/>
    </location>
    <ligand>
        <name>Mg(2+)</name>
        <dbReference type="ChEBI" id="CHEBI:18420"/>
        <label>2</label>
    </ligand>
</feature>
<dbReference type="PROSITE" id="PS00630">
    <property type="entry name" value="IMP_2"/>
    <property type="match status" value="1"/>
</dbReference>
<dbReference type="InterPro" id="IPR020550">
    <property type="entry name" value="Inositol_monophosphatase_CS"/>
</dbReference>
<keyword evidence="6 7" id="KW-0479">Metal-binding</keyword>
<sequence>MNEARLSAEVIDRDAAAALMAPLTDLVLRAGAAILAVNRQVMKIDGKTDGSPVTEADLAADRIIADGLARLVPGLPALSEERVQLAKPLYDGSFFLIDPLDGTKEFVAGRDEFTVNLALVSNGTPLLGIIGAPALGLIWRGLVGRGAERLTTQTGSVAKPIHTRPLPPRGEPWIAAVSRSHGDSRTEAFIAARPGAVRAKLGSAVKFGRVAEGKADIYPRLAPTCEWDVAAGYAIVTAAGGKITDAQGADLQFGKGGAGFIVPEFIAWGDPGVACGDPGAAR</sequence>
<feature type="binding site" evidence="6">
    <location>
        <begin position="100"/>
        <end position="103"/>
    </location>
    <ligand>
        <name>substrate</name>
    </ligand>
</feature>
<dbReference type="Pfam" id="PF00459">
    <property type="entry name" value="Inositol_P"/>
    <property type="match status" value="1"/>
</dbReference>
<evidence type="ECO:0000256" key="2">
    <source>
        <dbReference type="ARBA" id="ARBA00022475"/>
    </source>
</evidence>
<comment type="function">
    <text evidence="6">Converts adenosine-3',5'-bisphosphate (PAP) to AMP.</text>
</comment>
<evidence type="ECO:0000256" key="7">
    <source>
        <dbReference type="PIRSR" id="PIRSR600760-2"/>
    </source>
</evidence>
<dbReference type="GO" id="GO:0000287">
    <property type="term" value="F:magnesium ion binding"/>
    <property type="evidence" value="ECO:0007669"/>
    <property type="project" value="UniProtKB-UniRule"/>
</dbReference>
<comment type="subcellular location">
    <subcellularLocation>
        <location evidence="6">Cell inner membrane</location>
        <topology evidence="6">Peripheral membrane protein</topology>
        <orientation evidence="6">Cytoplasmic side</orientation>
    </subcellularLocation>
</comment>
<dbReference type="GO" id="GO:0008441">
    <property type="term" value="F:3'(2'),5'-bisphosphate nucleotidase activity"/>
    <property type="evidence" value="ECO:0007669"/>
    <property type="project" value="UniProtKB-UniRule"/>
</dbReference>
<feature type="binding site" evidence="7">
    <location>
        <position position="100"/>
    </location>
    <ligand>
        <name>Mg(2+)</name>
        <dbReference type="ChEBI" id="CHEBI:18420"/>
        <label>1</label>
        <note>catalytic</note>
    </ligand>
</feature>